<feature type="coiled-coil region" evidence="1">
    <location>
        <begin position="715"/>
        <end position="742"/>
    </location>
</feature>
<dbReference type="AlphaFoldDB" id="A0A7S4VGA0"/>
<evidence type="ECO:0000256" key="2">
    <source>
        <dbReference type="SAM" id="MobiDB-lite"/>
    </source>
</evidence>
<feature type="region of interest" description="Disordered" evidence="2">
    <location>
        <begin position="1"/>
        <end position="48"/>
    </location>
</feature>
<proteinExistence type="predicted"/>
<feature type="region of interest" description="Disordered" evidence="2">
    <location>
        <begin position="596"/>
        <end position="628"/>
    </location>
</feature>
<protein>
    <submittedName>
        <fullName evidence="3">Uncharacterized protein</fullName>
    </submittedName>
</protein>
<keyword evidence="1" id="KW-0175">Coiled coil</keyword>
<feature type="coiled-coil region" evidence="1">
    <location>
        <begin position="283"/>
        <end position="361"/>
    </location>
</feature>
<feature type="compositionally biased region" description="Polar residues" evidence="2">
    <location>
        <begin position="76"/>
        <end position="85"/>
    </location>
</feature>
<dbReference type="EMBL" id="HBNR01069560">
    <property type="protein sequence ID" value="CAE4643621.1"/>
    <property type="molecule type" value="Transcribed_RNA"/>
</dbReference>
<evidence type="ECO:0000256" key="1">
    <source>
        <dbReference type="SAM" id="Coils"/>
    </source>
</evidence>
<gene>
    <name evidence="3" type="ORF">AMON00008_LOCUS49279</name>
</gene>
<feature type="compositionally biased region" description="Basic and acidic residues" evidence="2">
    <location>
        <begin position="30"/>
        <end position="43"/>
    </location>
</feature>
<evidence type="ECO:0000313" key="3">
    <source>
        <dbReference type="EMBL" id="CAE4643621.1"/>
    </source>
</evidence>
<name>A0A7S4VGA0_9DINO</name>
<reference evidence="3" key="1">
    <citation type="submission" date="2021-01" db="EMBL/GenBank/DDBJ databases">
        <authorList>
            <person name="Corre E."/>
            <person name="Pelletier E."/>
            <person name="Niang G."/>
            <person name="Scheremetjew M."/>
            <person name="Finn R."/>
            <person name="Kale V."/>
            <person name="Holt S."/>
            <person name="Cochrane G."/>
            <person name="Meng A."/>
            <person name="Brown T."/>
            <person name="Cohen L."/>
        </authorList>
    </citation>
    <scope>NUCLEOTIDE SEQUENCE</scope>
    <source>
        <strain evidence="3">CCMP3105</strain>
    </source>
</reference>
<accession>A0A7S4VGA0</accession>
<feature type="coiled-coil region" evidence="1">
    <location>
        <begin position="640"/>
        <end position="671"/>
    </location>
</feature>
<feature type="region of interest" description="Disordered" evidence="2">
    <location>
        <begin position="73"/>
        <end position="93"/>
    </location>
</feature>
<sequence>MPPGITWREEDTDSEHGSGAGDSTPSSGRRTPELHAARIEDGRALSPEEFGRMQDEFLALKMHNQELLDERRRLQSAAQSVSGSPAPNRGSAAGASALTAAGAAAFGRSLSTQMTGSTGVMSAFGVRGVTSWQPAWAKNGASNSGADGAAAAVGADEGGALDEREALRVEAELLRSRIRATVEEVEEFRTVAGDAQQVVAAAEQAARERTLVLPPAGELRQKVAEGLARGGGEFEFIQTLNDEQILQIGGMVLALVTDQRQASSGPEGQDFVPPAPEESDEDRLLLQRKIEAQQEELDRLLEHFHQQQEHIIRLKDQLSGKGDPEKKKQVKEKLQHVERQAEGLTRQLETSEQGLQQSQELRTQLRALAMQAVQRDQVIAEMRSMFELQAAEVAVLRDRLLHSLEDLAGRAGRHAERPWGAQVAVQAAAVPALSTEGSGSHAAVGSTAVPNQATAAATHPARASVITVAPAEMSDVAAQVELSDDGTVAALAESVQLRTEIDDIHVEKALLEKRTAKQLQELRALVEPARVPGRRELGQPAAAAEASGAVAAPAAGAARTGGGAAVPAAGSGTGAAGGGLLVAAAEGAQCRPVVYHDISSDGEGKPERHRRPLPDPDAGVSSDDEEGPEYSAGMLYVQQVADLEQRNDGLRQELEDLHEAERGLRAEIKEKTDLIARLMQKANFPQPSSAAAHGQERAFWRTRQSKRWSHSDEEFRDLERIIEETREDNLRLRNDIQIMAEEFRKVISVVGPGLPKKA</sequence>
<organism evidence="3">
    <name type="scientific">Alexandrium monilatum</name>
    <dbReference type="NCBI Taxonomy" id="311494"/>
    <lineage>
        <taxon>Eukaryota</taxon>
        <taxon>Sar</taxon>
        <taxon>Alveolata</taxon>
        <taxon>Dinophyceae</taxon>
        <taxon>Gonyaulacales</taxon>
        <taxon>Pyrocystaceae</taxon>
        <taxon>Alexandrium</taxon>
    </lineage>
</organism>